<comment type="caution">
    <text evidence="6">The sequence shown here is derived from an EMBL/GenBank/DDBJ whole genome shotgun (WGS) entry which is preliminary data.</text>
</comment>
<feature type="transmembrane region" description="Helical" evidence="4">
    <location>
        <begin position="20"/>
        <end position="42"/>
    </location>
</feature>
<keyword evidence="4" id="KW-0472">Membrane</keyword>
<dbReference type="InterPro" id="IPR018060">
    <property type="entry name" value="HTH_AraC"/>
</dbReference>
<evidence type="ECO:0000256" key="4">
    <source>
        <dbReference type="SAM" id="Phobius"/>
    </source>
</evidence>
<keyword evidence="1" id="KW-0805">Transcription regulation</keyword>
<dbReference type="SMART" id="SM00342">
    <property type="entry name" value="HTH_ARAC"/>
    <property type="match status" value="1"/>
</dbReference>
<dbReference type="PANTHER" id="PTHR43280">
    <property type="entry name" value="ARAC-FAMILY TRANSCRIPTIONAL REGULATOR"/>
    <property type="match status" value="1"/>
</dbReference>
<dbReference type="PROSITE" id="PS00041">
    <property type="entry name" value="HTH_ARAC_FAMILY_1"/>
    <property type="match status" value="1"/>
</dbReference>
<evidence type="ECO:0000256" key="2">
    <source>
        <dbReference type="ARBA" id="ARBA00023125"/>
    </source>
</evidence>
<keyword evidence="3" id="KW-0804">Transcription</keyword>
<keyword evidence="2" id="KW-0238">DNA-binding</keyword>
<keyword evidence="7" id="KW-1185">Reference proteome</keyword>
<dbReference type="GO" id="GO:0003700">
    <property type="term" value="F:DNA-binding transcription factor activity"/>
    <property type="evidence" value="ECO:0007669"/>
    <property type="project" value="InterPro"/>
</dbReference>
<dbReference type="EMBL" id="JACXJA010000024">
    <property type="protein sequence ID" value="MBD2863922.1"/>
    <property type="molecule type" value="Genomic_DNA"/>
</dbReference>
<evidence type="ECO:0000313" key="7">
    <source>
        <dbReference type="Proteomes" id="UP000639396"/>
    </source>
</evidence>
<name>A0A927CBY1_9BACL</name>
<dbReference type="RefSeq" id="WP_190929551.1">
    <property type="nucleotide sequence ID" value="NZ_JACXJA010000024.1"/>
</dbReference>
<evidence type="ECO:0000313" key="6">
    <source>
        <dbReference type="EMBL" id="MBD2863922.1"/>
    </source>
</evidence>
<protein>
    <submittedName>
        <fullName evidence="6">Helix-turn-helix domain-containing protein</fullName>
    </submittedName>
</protein>
<dbReference type="PANTHER" id="PTHR43280:SF2">
    <property type="entry name" value="HTH-TYPE TRANSCRIPTIONAL REGULATOR EXSA"/>
    <property type="match status" value="1"/>
</dbReference>
<keyword evidence="4" id="KW-1133">Transmembrane helix</keyword>
<dbReference type="Pfam" id="PF12833">
    <property type="entry name" value="HTH_18"/>
    <property type="match status" value="1"/>
</dbReference>
<evidence type="ECO:0000259" key="5">
    <source>
        <dbReference type="PROSITE" id="PS01124"/>
    </source>
</evidence>
<dbReference type="SUPFAM" id="SSF46689">
    <property type="entry name" value="Homeodomain-like"/>
    <property type="match status" value="2"/>
</dbReference>
<organism evidence="6 7">
    <name type="scientific">Paenibacillus oceani</name>
    <dbReference type="NCBI Taxonomy" id="2772510"/>
    <lineage>
        <taxon>Bacteria</taxon>
        <taxon>Bacillati</taxon>
        <taxon>Bacillota</taxon>
        <taxon>Bacilli</taxon>
        <taxon>Bacillales</taxon>
        <taxon>Paenibacillaceae</taxon>
        <taxon>Paenibacillus</taxon>
    </lineage>
</organism>
<gene>
    <name evidence="6" type="ORF">IDH45_18185</name>
</gene>
<dbReference type="InterPro" id="IPR009057">
    <property type="entry name" value="Homeodomain-like_sf"/>
</dbReference>
<dbReference type="GO" id="GO:0043565">
    <property type="term" value="F:sequence-specific DNA binding"/>
    <property type="evidence" value="ECO:0007669"/>
    <property type="project" value="InterPro"/>
</dbReference>
<sequence>MNRLFSGRIALFWQLFASYFVLFLVPVFVASTVTYVFVVRLIESDAEARSDMLMRHYSDQTDSTFTLLQTSMIHMLSAADLKGFLKVAADPPDNQQRNEWVHSLMEQLNKLRSEDLVTNAYLYFAGHDLVIDSRMHTDKTYYFQYHYKISQADKAALFPHLTGKKMMVFTKPYAVMQNPLNDIDSFPGSVISAVMSYPFNSANPDLYLVVDVNRDKLREKIGIGEPWVLGTAMVDRSGEAIVQAGSMEPGARANKLSSIPSRFTDAWSYVSVIDLQTLLAPARLISKLCVAFFGFFLLLGSAVSYLLSRKLYAPIHEIKTGLVSFRDPLHGYDFPRRGNDFDVIKRYSDQLMTENDQLSRLVTGMVPMVQEHLLTRLLLGEYRDGPLAASGTEVQRTVLCIELQAYSRKPEHGMEEEPEPPGASWIGAIAERIRKSYPGPVWLCQTKPDILACVVHHEAAERGSPDEAAQRLKVIVLPYAKVRRITIGIGSTADSLEQLHRSYGHALAMLEYKGLGPEVELCGEERMAQCRTGWDSLLSAQDVNRFVNMYKSRDYGGLLKSVFDLLDAGKHARAAEVKMFCSDVLNTWIRSAETDRGDFHIAFYSGLFDKLNRCVTWEEIRLCLRDIHAELFRPAEPYVRRRQFAEIAAYIREHYNEELSIERFARQLNMSAGHFSRTFKEEVGDKYVEYIAKVRLEKAKQYLLETDMNIDEIAEKVGYWGRNSLIPVFRKYEGTTPAKYRAIHQR</sequence>
<dbReference type="Proteomes" id="UP000639396">
    <property type="component" value="Unassembled WGS sequence"/>
</dbReference>
<proteinExistence type="predicted"/>
<evidence type="ECO:0000256" key="1">
    <source>
        <dbReference type="ARBA" id="ARBA00023015"/>
    </source>
</evidence>
<feature type="domain" description="HTH araC/xylS-type" evidence="5">
    <location>
        <begin position="645"/>
        <end position="743"/>
    </location>
</feature>
<dbReference type="InterPro" id="IPR041522">
    <property type="entry name" value="CdaR_GGDEF"/>
</dbReference>
<reference evidence="6" key="1">
    <citation type="submission" date="2020-09" db="EMBL/GenBank/DDBJ databases">
        <title>A novel bacterium of genus Paenibacillus, isolated from South China Sea.</title>
        <authorList>
            <person name="Huang H."/>
            <person name="Mo K."/>
            <person name="Hu Y."/>
        </authorList>
    </citation>
    <scope>NUCLEOTIDE SEQUENCE</scope>
    <source>
        <strain evidence="6">IB182363</strain>
    </source>
</reference>
<dbReference type="Gene3D" id="1.10.10.60">
    <property type="entry name" value="Homeodomain-like"/>
    <property type="match status" value="2"/>
</dbReference>
<dbReference type="AlphaFoldDB" id="A0A927CBY1"/>
<accession>A0A927CBY1</accession>
<evidence type="ECO:0000256" key="3">
    <source>
        <dbReference type="ARBA" id="ARBA00023163"/>
    </source>
</evidence>
<keyword evidence="4" id="KW-0812">Transmembrane</keyword>
<dbReference type="PROSITE" id="PS01124">
    <property type="entry name" value="HTH_ARAC_FAMILY_2"/>
    <property type="match status" value="1"/>
</dbReference>
<feature type="transmembrane region" description="Helical" evidence="4">
    <location>
        <begin position="288"/>
        <end position="307"/>
    </location>
</feature>
<dbReference type="InterPro" id="IPR018062">
    <property type="entry name" value="HTH_AraC-typ_CS"/>
</dbReference>
<dbReference type="Pfam" id="PF17853">
    <property type="entry name" value="GGDEF_2"/>
    <property type="match status" value="1"/>
</dbReference>